<dbReference type="SUPFAM" id="SSF53756">
    <property type="entry name" value="UDP-Glycosyltransferase/glycogen phosphorylase"/>
    <property type="match status" value="1"/>
</dbReference>
<dbReference type="Proteomes" id="UP001499882">
    <property type="component" value="Unassembled WGS sequence"/>
</dbReference>
<dbReference type="PANTHER" id="PTHR43685:SF2">
    <property type="entry name" value="GLYCOSYLTRANSFERASE 2-LIKE DOMAIN-CONTAINING PROTEIN"/>
    <property type="match status" value="1"/>
</dbReference>
<proteinExistence type="predicted"/>
<dbReference type="RefSeq" id="WP_345529697.1">
    <property type="nucleotide sequence ID" value="NZ_BAABKN010000033.1"/>
</dbReference>
<evidence type="ECO:0000313" key="3">
    <source>
        <dbReference type="Proteomes" id="UP001499882"/>
    </source>
</evidence>
<comment type="caution">
    <text evidence="2">The sequence shown here is derived from an EMBL/GenBank/DDBJ whole genome shotgun (WGS) entry which is preliminary data.</text>
</comment>
<gene>
    <name evidence="2" type="ORF">GCM10023350_48560</name>
</gene>
<dbReference type="CDD" id="cd00761">
    <property type="entry name" value="Glyco_tranf_GTA_type"/>
    <property type="match status" value="1"/>
</dbReference>
<evidence type="ECO:0000259" key="1">
    <source>
        <dbReference type="Pfam" id="PF00535"/>
    </source>
</evidence>
<dbReference type="PANTHER" id="PTHR43685">
    <property type="entry name" value="GLYCOSYLTRANSFERASE"/>
    <property type="match status" value="1"/>
</dbReference>
<organism evidence="2 3">
    <name type="scientific">Nocardioides endophyticus</name>
    <dbReference type="NCBI Taxonomy" id="1353775"/>
    <lineage>
        <taxon>Bacteria</taxon>
        <taxon>Bacillati</taxon>
        <taxon>Actinomycetota</taxon>
        <taxon>Actinomycetes</taxon>
        <taxon>Propionibacteriales</taxon>
        <taxon>Nocardioidaceae</taxon>
        <taxon>Nocardioides</taxon>
    </lineage>
</organism>
<dbReference type="InterPro" id="IPR001173">
    <property type="entry name" value="Glyco_trans_2-like"/>
</dbReference>
<dbReference type="Gene3D" id="3.90.550.10">
    <property type="entry name" value="Spore Coat Polysaccharide Biosynthesis Protein SpsA, Chain A"/>
    <property type="match status" value="1"/>
</dbReference>
<dbReference type="Pfam" id="PF00535">
    <property type="entry name" value="Glycos_transf_2"/>
    <property type="match status" value="1"/>
</dbReference>
<name>A0ABP8ZIH3_9ACTN</name>
<keyword evidence="3" id="KW-1185">Reference proteome</keyword>
<dbReference type="EMBL" id="BAABKN010000033">
    <property type="protein sequence ID" value="GAA4757219.1"/>
    <property type="molecule type" value="Genomic_DNA"/>
</dbReference>
<dbReference type="InterPro" id="IPR050834">
    <property type="entry name" value="Glycosyltransf_2"/>
</dbReference>
<dbReference type="SUPFAM" id="SSF53448">
    <property type="entry name" value="Nucleotide-diphospho-sugar transferases"/>
    <property type="match status" value="1"/>
</dbReference>
<protein>
    <recommendedName>
        <fullName evidence="1">Glycosyltransferase 2-like domain-containing protein</fullName>
    </recommendedName>
</protein>
<sequence length="698" mass="76944">MSHGTTKPFVTVVIPSHGGADRIVETLDSLARQTMDPSEFEVVVVLNGILDDTPDRIQQVRRQHPRLRLRTVQLRESGAGRARNAGIAAAAGQHITFVDDDDAVSPGFLESLAAAAEDGVIPIGMVADVLADTADGLVEFDNYLNRRISTHAGQTVAGEVLSTALGFVAAKLVPTALARTAAFDPSLRSGEDVVYWFDLFNRAPFLFRVVDADSDAAYHRSIRAGSLSRQIASYDFSVSQRLEVIERLASREVRHPEAAMVRGYMVAAQINFLNGYLREALGEHRRAIEEIRERGLESVMRYDVLNAGLARDLAICYAFPPWADTSGSVAARRIRRRGVVVDVISQSLASRAERDLTGQLIAQEFIGEHAELAGKAGTFNWRPIERFVATGMEQIADWETIKGRYRSVYSRTMWAPSNVLAGLYKIRHPEATWIAEFSDPQQWDSRGHRRSTLARPGPLRDELVAGLAAAGVELGEEVNVAELVELLAYALADEIVFTNENQREVMLGYLGRPELEARVRSISKVSEHPTLEPTFYHLETVDYPLDPGHLNLAYFGNFYATRGLTEVVAAIRSLTPEQRERVRLHVFTAKPDELEADTVEAGLGGVIIANPYVSYLGALNLATRMDVLLVNDARTEGLHARNPYLPSKWSDYAGSDTDVWAITEIGSVLSTKKARYQSPLGDAESARAELAAMLEDHL</sequence>
<evidence type="ECO:0000313" key="2">
    <source>
        <dbReference type="EMBL" id="GAA4757219.1"/>
    </source>
</evidence>
<accession>A0ABP8ZIH3</accession>
<feature type="domain" description="Glycosyltransferase 2-like" evidence="1">
    <location>
        <begin position="11"/>
        <end position="119"/>
    </location>
</feature>
<dbReference type="InterPro" id="IPR029044">
    <property type="entry name" value="Nucleotide-diphossugar_trans"/>
</dbReference>
<reference evidence="3" key="1">
    <citation type="journal article" date="2019" name="Int. J. Syst. Evol. Microbiol.">
        <title>The Global Catalogue of Microorganisms (GCM) 10K type strain sequencing project: providing services to taxonomists for standard genome sequencing and annotation.</title>
        <authorList>
            <consortium name="The Broad Institute Genomics Platform"/>
            <consortium name="The Broad Institute Genome Sequencing Center for Infectious Disease"/>
            <person name="Wu L."/>
            <person name="Ma J."/>
        </authorList>
    </citation>
    <scope>NUCLEOTIDE SEQUENCE [LARGE SCALE GENOMIC DNA]</scope>
    <source>
        <strain evidence="3">JCM 18532</strain>
    </source>
</reference>